<dbReference type="InterPro" id="IPR016464">
    <property type="entry name" value="NADH_Ub_cplx-1_asu_su-2"/>
</dbReference>
<keyword evidence="5" id="KW-0679">Respiratory chain</keyword>
<dbReference type="Pfam" id="PF05047">
    <property type="entry name" value="L51_S25_CI-B8"/>
    <property type="match status" value="1"/>
</dbReference>
<dbReference type="InterPro" id="IPR036249">
    <property type="entry name" value="Thioredoxin-like_sf"/>
</dbReference>
<protein>
    <recommendedName>
        <fullName evidence="10">Ribosomal protein/NADH dehydrogenase domain-containing protein</fullName>
    </recommendedName>
</protein>
<dbReference type="PANTHER" id="PTHR12878:SF0">
    <property type="entry name" value="NADH DEHYDROGENASE [UBIQUINONE] 1 ALPHA SUBCOMPLEX SUBUNIT 2"/>
    <property type="match status" value="1"/>
</dbReference>
<dbReference type="EMBL" id="HBHJ01017241">
    <property type="protein sequence ID" value="CAD9690358.1"/>
    <property type="molecule type" value="Transcribed_RNA"/>
</dbReference>
<evidence type="ECO:0000256" key="8">
    <source>
        <dbReference type="ARBA" id="ARBA00023128"/>
    </source>
</evidence>
<evidence type="ECO:0000256" key="1">
    <source>
        <dbReference type="ARBA" id="ARBA00003195"/>
    </source>
</evidence>
<evidence type="ECO:0000256" key="6">
    <source>
        <dbReference type="ARBA" id="ARBA00022792"/>
    </source>
</evidence>
<dbReference type="GO" id="GO:0005743">
    <property type="term" value="C:mitochondrial inner membrane"/>
    <property type="evidence" value="ECO:0007669"/>
    <property type="project" value="UniProtKB-SubCell"/>
</dbReference>
<accession>A0A7S2S5P5</accession>
<dbReference type="SMART" id="SM00916">
    <property type="entry name" value="L51_S25_CI-B8"/>
    <property type="match status" value="1"/>
</dbReference>
<reference evidence="11" key="1">
    <citation type="submission" date="2021-01" db="EMBL/GenBank/DDBJ databases">
        <authorList>
            <person name="Corre E."/>
            <person name="Pelletier E."/>
            <person name="Niang G."/>
            <person name="Scheremetjew M."/>
            <person name="Finn R."/>
            <person name="Kale V."/>
            <person name="Holt S."/>
            <person name="Cochrane G."/>
            <person name="Meng A."/>
            <person name="Brown T."/>
            <person name="Cohen L."/>
        </authorList>
    </citation>
    <scope>NUCLEOTIDE SEQUENCE</scope>
    <source>
        <strain evidence="11">CCMP1243</strain>
    </source>
</reference>
<evidence type="ECO:0000259" key="10">
    <source>
        <dbReference type="SMART" id="SM00916"/>
    </source>
</evidence>
<comment type="subcellular location">
    <subcellularLocation>
        <location evidence="2">Mitochondrion inner membrane</location>
        <topology evidence="2">Peripheral membrane protein</topology>
        <orientation evidence="2">Matrix side</orientation>
    </subcellularLocation>
</comment>
<keyword evidence="7" id="KW-0249">Electron transport</keyword>
<feature type="domain" description="Ribosomal protein/NADH dehydrogenase" evidence="10">
    <location>
        <begin position="20"/>
        <end position="106"/>
    </location>
</feature>
<evidence type="ECO:0000256" key="3">
    <source>
        <dbReference type="ARBA" id="ARBA00008939"/>
    </source>
</evidence>
<dbReference type="SUPFAM" id="SSF52833">
    <property type="entry name" value="Thioredoxin-like"/>
    <property type="match status" value="1"/>
</dbReference>
<evidence type="ECO:0000256" key="4">
    <source>
        <dbReference type="ARBA" id="ARBA00022448"/>
    </source>
</evidence>
<evidence type="ECO:0000256" key="7">
    <source>
        <dbReference type="ARBA" id="ARBA00022982"/>
    </source>
</evidence>
<keyword evidence="6" id="KW-0999">Mitochondrion inner membrane</keyword>
<dbReference type="InterPro" id="IPR007741">
    <property type="entry name" value="Ribosomal_mL43/mS25/NADH_DH"/>
</dbReference>
<gene>
    <name evidence="11" type="ORF">RMAR1173_LOCUS11408</name>
</gene>
<keyword evidence="9" id="KW-0472">Membrane</keyword>
<name>A0A7S2S5P5_9STRA</name>
<keyword evidence="4" id="KW-0813">Transport</keyword>
<comment type="similarity">
    <text evidence="3">Belongs to the complex I NDUFA2 subunit family.</text>
</comment>
<evidence type="ECO:0000256" key="9">
    <source>
        <dbReference type="ARBA" id="ARBA00023136"/>
    </source>
</evidence>
<comment type="function">
    <text evidence="1">Accessory subunit of the mitochondrial membrane respiratory chain NADH dehydrogenase (Complex I), that is believed not to be involved in catalysis. Complex I functions in the transfer of electrons from NADH to the respiratory chain. The immediate electron acceptor for the enzyme is believed to be ubiquinone.</text>
</comment>
<organism evidence="11">
    <name type="scientific">Rhizochromulina marina</name>
    <dbReference type="NCBI Taxonomy" id="1034831"/>
    <lineage>
        <taxon>Eukaryota</taxon>
        <taxon>Sar</taxon>
        <taxon>Stramenopiles</taxon>
        <taxon>Ochrophyta</taxon>
        <taxon>Dictyochophyceae</taxon>
        <taxon>Rhizochromulinales</taxon>
        <taxon>Rhizochromulina</taxon>
    </lineage>
</organism>
<dbReference type="Gene3D" id="3.40.30.10">
    <property type="entry name" value="Glutaredoxin"/>
    <property type="match status" value="1"/>
</dbReference>
<proteinExistence type="inferred from homology"/>
<evidence type="ECO:0000313" key="11">
    <source>
        <dbReference type="EMBL" id="CAD9690358.1"/>
    </source>
</evidence>
<dbReference type="PANTHER" id="PTHR12878">
    <property type="entry name" value="NADH-UBIQUINONE OXIDOREDUCTASE B8 SUBUNIT"/>
    <property type="match status" value="1"/>
</dbReference>
<keyword evidence="8" id="KW-0496">Mitochondrion</keyword>
<evidence type="ECO:0000256" key="2">
    <source>
        <dbReference type="ARBA" id="ARBA00004443"/>
    </source>
</evidence>
<evidence type="ECO:0000256" key="5">
    <source>
        <dbReference type="ARBA" id="ARBA00022660"/>
    </source>
</evidence>
<sequence>MAWRANISRNLLEVTIRCSNSGAESAAARAFILKHYPGIMALNPEFPFLVRPHSNPAPVSLKAVFHAPLDDTSITGRGVPAEKTVDLEGMSMEEIDASLKQLVTEGAQTPEVEVEVPAPIGRALENLVNGNYEGLVWPGAALGYDKTKLPYPRAPFDSSAP</sequence>
<dbReference type="AlphaFoldDB" id="A0A7S2S5P5"/>